<accession>A0A0J9XGD9</accession>
<dbReference type="EMBL" id="CCBN010000013">
    <property type="protein sequence ID" value="CDO55973.1"/>
    <property type="molecule type" value="Genomic_DNA"/>
</dbReference>
<evidence type="ECO:0000313" key="5">
    <source>
        <dbReference type="Proteomes" id="UP000242525"/>
    </source>
</evidence>
<sequence>MEIMSPTRPDAANFRSSIPSSNAYNKDANSVTDWSATIELAWEQVSLSNGTRSSDSLPVKKLLELVDVLEDLLLLPRGGILDTEARKSAQTFIDADGTAQITRSDFESLLLALSGGKLPDANLGEARATTQAYSHIMAEPDISALFNEPINGKASTKFNDPTNDNEKIYDINETNNYPKLATEGNPLHTSTPLHPRYSLGTDFNKPRPPRTRLGTFGRDRRAVSLQTPHNNIANNNPELENDEDLATLDVDYPWKVPTSPSTLGNKRSMKDIRLIRQQEEQLKNYEHDMSILSDENDTLKNKVKTFESRVKKSQEEEKRRTKLIEEMEHKLEAASNEMHDRRVKQNEEIRKAREEFLKGNYGNNKDSNSAPKKEEVNDGLKGFDPPDFGPPLMSSTPAASRQERNKISTEDWTDVGSRLQKLEEAKLTYQEMLKSMEEERSGYLALIDDLKAQLVELQTEIKTLRKIKPNGTTSNTHESTIKGDQGLAMDSNSIFETILPAIEEQKDYIKDLLKDSEELPNKESNIALSGATRKDNNGVLGTGLKSRVIAIAFVAVAAWILLGFVNDVLYGSSSGAGPSDLVWWQKYGATLESFGAILDNWAIPQDQNIPS</sequence>
<comment type="caution">
    <text evidence="4">The sequence shown here is derived from an EMBL/GenBank/DDBJ whole genome shotgun (WGS) entry which is preliminary data.</text>
</comment>
<keyword evidence="3" id="KW-1133">Transmembrane helix</keyword>
<dbReference type="AlphaFoldDB" id="A0A0J9XGD9"/>
<keyword evidence="5" id="KW-1185">Reference proteome</keyword>
<protein>
    <submittedName>
        <fullName evidence="4">Uncharacterized protein</fullName>
    </submittedName>
</protein>
<reference evidence="4" key="1">
    <citation type="submission" date="2014-03" db="EMBL/GenBank/DDBJ databases">
        <authorList>
            <person name="Casaregola S."/>
        </authorList>
    </citation>
    <scope>NUCLEOTIDE SEQUENCE [LARGE SCALE GENOMIC DNA]</scope>
    <source>
        <strain evidence="4">CLIB 918</strain>
    </source>
</reference>
<evidence type="ECO:0000313" key="4">
    <source>
        <dbReference type="EMBL" id="CDO55973.1"/>
    </source>
</evidence>
<keyword evidence="3" id="KW-0472">Membrane</keyword>
<gene>
    <name evidence="4" type="ORF">BN980_GECA13s01011g</name>
</gene>
<feature type="transmembrane region" description="Helical" evidence="3">
    <location>
        <begin position="548"/>
        <end position="569"/>
    </location>
</feature>
<proteinExistence type="predicted"/>
<feature type="coiled-coil region" evidence="1">
    <location>
        <begin position="419"/>
        <end position="467"/>
    </location>
</feature>
<feature type="region of interest" description="Disordered" evidence="2">
    <location>
        <begin position="359"/>
        <end position="407"/>
    </location>
</feature>
<evidence type="ECO:0000256" key="1">
    <source>
        <dbReference type="SAM" id="Coils"/>
    </source>
</evidence>
<evidence type="ECO:0000256" key="3">
    <source>
        <dbReference type="SAM" id="Phobius"/>
    </source>
</evidence>
<organism evidence="4 5">
    <name type="scientific">Geotrichum candidum</name>
    <name type="common">Oospora lactis</name>
    <name type="synonym">Dipodascus geotrichum</name>
    <dbReference type="NCBI Taxonomy" id="1173061"/>
    <lineage>
        <taxon>Eukaryota</taxon>
        <taxon>Fungi</taxon>
        <taxon>Dikarya</taxon>
        <taxon>Ascomycota</taxon>
        <taxon>Saccharomycotina</taxon>
        <taxon>Dipodascomycetes</taxon>
        <taxon>Dipodascales</taxon>
        <taxon>Dipodascaceae</taxon>
        <taxon>Geotrichum</taxon>
    </lineage>
</organism>
<evidence type="ECO:0000256" key="2">
    <source>
        <dbReference type="SAM" id="MobiDB-lite"/>
    </source>
</evidence>
<keyword evidence="3" id="KW-0812">Transmembrane</keyword>
<keyword evidence="1" id="KW-0175">Coiled coil</keyword>
<feature type="region of interest" description="Disordered" evidence="2">
    <location>
        <begin position="187"/>
        <end position="215"/>
    </location>
</feature>
<feature type="compositionally biased region" description="Polar residues" evidence="2">
    <location>
        <begin position="361"/>
        <end position="370"/>
    </location>
</feature>
<dbReference type="Proteomes" id="UP000242525">
    <property type="component" value="Unassembled WGS sequence"/>
</dbReference>
<feature type="coiled-coil region" evidence="1">
    <location>
        <begin position="275"/>
        <end position="355"/>
    </location>
</feature>
<name>A0A0J9XGD9_GEOCN</name>